<dbReference type="Pfam" id="PF05649">
    <property type="entry name" value="Peptidase_M13_N"/>
    <property type="match status" value="1"/>
</dbReference>
<protein>
    <recommendedName>
        <fullName evidence="1">Peptidase M13 N-terminal domain-containing protein</fullName>
    </recommendedName>
</protein>
<dbReference type="PROSITE" id="PS51885">
    <property type="entry name" value="NEPRILYSIN"/>
    <property type="match status" value="1"/>
</dbReference>
<dbReference type="InterPro" id="IPR042089">
    <property type="entry name" value="Peptidase_M13_dom_2"/>
</dbReference>
<dbReference type="InterPro" id="IPR000718">
    <property type="entry name" value="Peptidase_M13"/>
</dbReference>
<dbReference type="InterPro" id="IPR008753">
    <property type="entry name" value="Peptidase_M13_N"/>
</dbReference>
<evidence type="ECO:0000313" key="3">
    <source>
        <dbReference type="Proteomes" id="UP001242368"/>
    </source>
</evidence>
<dbReference type="EMBL" id="JAUFQU010000095">
    <property type="protein sequence ID" value="MDN3710547.1"/>
    <property type="molecule type" value="Genomic_DNA"/>
</dbReference>
<gene>
    <name evidence="2" type="ORF">QW060_27555</name>
</gene>
<organism evidence="2 3">
    <name type="scientific">Paenimyroides ceti</name>
    <dbReference type="NCBI Taxonomy" id="395087"/>
    <lineage>
        <taxon>Bacteria</taxon>
        <taxon>Pseudomonadati</taxon>
        <taxon>Bacteroidota</taxon>
        <taxon>Flavobacteriia</taxon>
        <taxon>Flavobacteriales</taxon>
        <taxon>Flavobacteriaceae</taxon>
        <taxon>Paenimyroides</taxon>
    </lineage>
</organism>
<keyword evidence="3" id="KW-1185">Reference proteome</keyword>
<evidence type="ECO:0000313" key="2">
    <source>
        <dbReference type="EMBL" id="MDN3710547.1"/>
    </source>
</evidence>
<sequence length="120" mass="13781">MDKANWDFYGKTLSGATQQRPIEERALQVVNGTVGSFRKLYVEKRFPKEAKQQAKEMIDNIIQAYENRIKKLPWMAPLQDRELLTSCNKLTIKIGYPDNGKIFQSSTLSAKKKEVTTLTI</sequence>
<name>A0ABT8D3W6_9FLAO</name>
<dbReference type="Gene3D" id="1.10.1380.10">
    <property type="entry name" value="Neutral endopeptidase , domain2"/>
    <property type="match status" value="1"/>
</dbReference>
<evidence type="ECO:0000259" key="1">
    <source>
        <dbReference type="Pfam" id="PF05649"/>
    </source>
</evidence>
<reference evidence="3" key="1">
    <citation type="journal article" date="2019" name="Int. J. Syst. Evol. Microbiol.">
        <title>The Global Catalogue of Microorganisms (GCM) 10K type strain sequencing project: providing services to taxonomists for standard genome sequencing and annotation.</title>
        <authorList>
            <consortium name="The Broad Institute Genomics Platform"/>
            <consortium name="The Broad Institute Genome Sequencing Center for Infectious Disease"/>
            <person name="Wu L."/>
            <person name="Ma J."/>
        </authorList>
    </citation>
    <scope>NUCLEOTIDE SEQUENCE [LARGE SCALE GENOMIC DNA]</scope>
    <source>
        <strain evidence="3">CECT 7184</strain>
    </source>
</reference>
<proteinExistence type="predicted"/>
<dbReference type="SUPFAM" id="SSF55486">
    <property type="entry name" value="Metalloproteases ('zincins'), catalytic domain"/>
    <property type="match status" value="1"/>
</dbReference>
<feature type="domain" description="Peptidase M13 N-terminal" evidence="1">
    <location>
        <begin position="2"/>
        <end position="97"/>
    </location>
</feature>
<accession>A0ABT8D3W6</accession>
<comment type="caution">
    <text evidence="2">The sequence shown here is derived from an EMBL/GenBank/DDBJ whole genome shotgun (WGS) entry which is preliminary data.</text>
</comment>
<dbReference type="Proteomes" id="UP001242368">
    <property type="component" value="Unassembled WGS sequence"/>
</dbReference>